<dbReference type="Proteomes" id="UP000268048">
    <property type="component" value="Chromosome"/>
</dbReference>
<evidence type="ECO:0000313" key="1">
    <source>
        <dbReference type="EMBL" id="AZE49134.1"/>
    </source>
</evidence>
<gene>
    <name evidence="1" type="ORF">C4K04_3462</name>
</gene>
<dbReference type="AlphaFoldDB" id="A0A3G7TPT8"/>
<organism evidence="1 2">
    <name type="scientific">Pseudomonas chlororaphis</name>
    <dbReference type="NCBI Taxonomy" id="587753"/>
    <lineage>
        <taxon>Bacteria</taxon>
        <taxon>Pseudomonadati</taxon>
        <taxon>Pseudomonadota</taxon>
        <taxon>Gammaproteobacteria</taxon>
        <taxon>Pseudomonadales</taxon>
        <taxon>Pseudomonadaceae</taxon>
        <taxon>Pseudomonas</taxon>
    </lineage>
</organism>
<sequence length="49" mass="5772">MLEGTTKEMRVIADTVDDFIKKYYDHMEAEENIFFRRQISGCPTINGRT</sequence>
<evidence type="ECO:0000313" key="2">
    <source>
        <dbReference type="Proteomes" id="UP000268048"/>
    </source>
</evidence>
<protein>
    <recommendedName>
        <fullName evidence="3">Hemerythrin-like domain-containing protein</fullName>
    </recommendedName>
</protein>
<evidence type="ECO:0008006" key="3">
    <source>
        <dbReference type="Google" id="ProtNLM"/>
    </source>
</evidence>
<proteinExistence type="predicted"/>
<name>A0A3G7TPT8_9PSED</name>
<reference evidence="1 2" key="1">
    <citation type="submission" date="2018-03" db="EMBL/GenBank/DDBJ databases">
        <title>Diversity of phytobeneficial traits revealed by whole-genome analysis of worldwide-isolated phenazine-producing Pseudomonas spp.</title>
        <authorList>
            <person name="Biessy A."/>
            <person name="Novinscak A."/>
            <person name="Blom J."/>
            <person name="Leger G."/>
            <person name="Thomashow L.S."/>
            <person name="Cazorla F.M."/>
            <person name="Josic D."/>
            <person name="Filion M."/>
        </authorList>
    </citation>
    <scope>NUCLEOTIDE SEQUENCE [LARGE SCALE GENOMIC DNA]</scope>
    <source>
        <strain evidence="1 2">B25</strain>
    </source>
</reference>
<dbReference type="EMBL" id="CP027753">
    <property type="protein sequence ID" value="AZE49134.1"/>
    <property type="molecule type" value="Genomic_DNA"/>
</dbReference>
<accession>A0A3G7TPT8</accession>